<proteinExistence type="predicted"/>
<feature type="compositionally biased region" description="Basic and acidic residues" evidence="1">
    <location>
        <begin position="1"/>
        <end position="10"/>
    </location>
</feature>
<gene>
    <name evidence="2" type="ORF">UFOPK3662_01375</name>
</gene>
<feature type="region of interest" description="Disordered" evidence="1">
    <location>
        <begin position="1"/>
        <end position="53"/>
    </location>
</feature>
<organism evidence="2">
    <name type="scientific">freshwater metagenome</name>
    <dbReference type="NCBI Taxonomy" id="449393"/>
    <lineage>
        <taxon>unclassified sequences</taxon>
        <taxon>metagenomes</taxon>
        <taxon>ecological metagenomes</taxon>
    </lineage>
</organism>
<protein>
    <submittedName>
        <fullName evidence="2">Unannotated protein</fullName>
    </submittedName>
</protein>
<evidence type="ECO:0000313" key="2">
    <source>
        <dbReference type="EMBL" id="CAB4933393.1"/>
    </source>
</evidence>
<evidence type="ECO:0000256" key="1">
    <source>
        <dbReference type="SAM" id="MobiDB-lite"/>
    </source>
</evidence>
<dbReference type="EMBL" id="CAFBMW010000009">
    <property type="protein sequence ID" value="CAB4933393.1"/>
    <property type="molecule type" value="Genomic_DNA"/>
</dbReference>
<sequence>MTDQTHHDQDADPPSPDGQEPDQEQLHPGSEPASDPDPDPDAGTTPTHSEEDA</sequence>
<reference evidence="2" key="1">
    <citation type="submission" date="2020-05" db="EMBL/GenBank/DDBJ databases">
        <authorList>
            <person name="Chiriac C."/>
            <person name="Salcher M."/>
            <person name="Ghai R."/>
            <person name="Kavagutti S V."/>
        </authorList>
    </citation>
    <scope>NUCLEOTIDE SEQUENCE</scope>
</reference>
<accession>A0A6J7IQ13</accession>
<name>A0A6J7IQ13_9ZZZZ</name>
<dbReference type="AlphaFoldDB" id="A0A6J7IQ13"/>